<evidence type="ECO:0000256" key="2">
    <source>
        <dbReference type="SAM" id="Phobius"/>
    </source>
</evidence>
<keyword evidence="4" id="KW-1185">Reference proteome</keyword>
<keyword evidence="2" id="KW-0472">Membrane</keyword>
<feature type="compositionally biased region" description="Pro residues" evidence="1">
    <location>
        <begin position="289"/>
        <end position="299"/>
    </location>
</feature>
<proteinExistence type="predicted"/>
<dbReference type="InterPro" id="IPR004345">
    <property type="entry name" value="TB2_DP1_HVA22"/>
</dbReference>
<comment type="caution">
    <text evidence="3">The sequence shown here is derived from an EMBL/GenBank/DDBJ whole genome shotgun (WGS) entry which is preliminary data.</text>
</comment>
<evidence type="ECO:0000313" key="3">
    <source>
        <dbReference type="EMBL" id="KAL1408923.1"/>
    </source>
</evidence>
<name>A0ABR3Q2F6_9TREE</name>
<dbReference type="Proteomes" id="UP001565368">
    <property type="component" value="Unassembled WGS sequence"/>
</dbReference>
<accession>A0ABR3Q2F6</accession>
<keyword evidence="2" id="KW-1133">Transmembrane helix</keyword>
<dbReference type="GeneID" id="95986780"/>
<dbReference type="RefSeq" id="XP_069208867.1">
    <property type="nucleotide sequence ID" value="XM_069354225.1"/>
</dbReference>
<reference evidence="3 4" key="1">
    <citation type="submission" date="2023-08" db="EMBL/GenBank/DDBJ databases">
        <title>Annotated Genome Sequence of Vanrija albida AlHP1.</title>
        <authorList>
            <person name="Herzog R."/>
        </authorList>
    </citation>
    <scope>NUCLEOTIDE SEQUENCE [LARGE SCALE GENOMIC DNA]</scope>
    <source>
        <strain evidence="3 4">AlHP1</strain>
    </source>
</reference>
<feature type="region of interest" description="Disordered" evidence="1">
    <location>
        <begin position="153"/>
        <end position="425"/>
    </location>
</feature>
<gene>
    <name evidence="3" type="ORF">Q8F55_005737</name>
</gene>
<keyword evidence="2" id="KW-0812">Transmembrane</keyword>
<feature type="compositionally biased region" description="Low complexity" evidence="1">
    <location>
        <begin position="367"/>
        <end position="415"/>
    </location>
</feature>
<feature type="transmembrane region" description="Helical" evidence="2">
    <location>
        <begin position="108"/>
        <end position="128"/>
    </location>
</feature>
<protein>
    <submittedName>
        <fullName evidence="3">Uncharacterized protein</fullName>
    </submittedName>
</protein>
<organism evidence="3 4">
    <name type="scientific">Vanrija albida</name>
    <dbReference type="NCBI Taxonomy" id="181172"/>
    <lineage>
        <taxon>Eukaryota</taxon>
        <taxon>Fungi</taxon>
        <taxon>Dikarya</taxon>
        <taxon>Basidiomycota</taxon>
        <taxon>Agaricomycotina</taxon>
        <taxon>Tremellomycetes</taxon>
        <taxon>Trichosporonales</taxon>
        <taxon>Trichosporonaceae</taxon>
        <taxon>Vanrija</taxon>
    </lineage>
</organism>
<feature type="compositionally biased region" description="Low complexity" evidence="1">
    <location>
        <begin position="235"/>
        <end position="246"/>
    </location>
</feature>
<evidence type="ECO:0000256" key="1">
    <source>
        <dbReference type="SAM" id="MobiDB-lite"/>
    </source>
</evidence>
<dbReference type="EMBL" id="JBBXJM010000004">
    <property type="protein sequence ID" value="KAL1408923.1"/>
    <property type="molecule type" value="Genomic_DNA"/>
</dbReference>
<evidence type="ECO:0000313" key="4">
    <source>
        <dbReference type="Proteomes" id="UP001565368"/>
    </source>
</evidence>
<dbReference type="Pfam" id="PF03134">
    <property type="entry name" value="TB2_DP1_HVA22"/>
    <property type="match status" value="1"/>
</dbReference>
<sequence>MKGNVVQTLWLSLNLLDTLRALRIVRQNGRRIGVTTRRRLMRQCLTSWIVFVTAEPVTLVCDRVLYWVPFYTSIKQLALLLSIVWRTETSGWLFEKLLVPSVRRYEKHIDLTLLLVGLLCSVLYHFLLDLPIQFLRQRGQALGLWSSAAPQYAQDGDAPSMDDSPESANDLEHTAQVPSDPNGDVEDPKPAPPVVQHKAKPLASAPRRPLGPPKASSTASGPVRPRVVSDTAPAGVRRVVSGSSSSQTAPRQPSHLKAPAQRLQRLEVPRAPPVDLPRLPSVPTHDPSSRPPARPPPPSTRSINVPRTKRVVSGDVVKPPSGESSTEPSLTDEAAEKKPAPKPKPAVKPAKSSDKTSVRASTRKTAPKSPAAKKTTKAPTAPTRTRPKRAAAPTQDEDTTATGAKRTRASTTATTDLPSSKRVRR</sequence>